<protein>
    <submittedName>
        <fullName evidence="2">FANCA isoform 31</fullName>
    </submittedName>
</protein>
<organism evidence="2 3">
    <name type="scientific">Pan troglodytes</name>
    <name type="common">Chimpanzee</name>
    <dbReference type="NCBI Taxonomy" id="9598"/>
    <lineage>
        <taxon>Eukaryota</taxon>
        <taxon>Metazoa</taxon>
        <taxon>Chordata</taxon>
        <taxon>Craniata</taxon>
        <taxon>Vertebrata</taxon>
        <taxon>Euteleostomi</taxon>
        <taxon>Mammalia</taxon>
        <taxon>Eutheria</taxon>
        <taxon>Euarchontoglires</taxon>
        <taxon>Primates</taxon>
        <taxon>Haplorrhini</taxon>
        <taxon>Catarrhini</taxon>
        <taxon>Hominidae</taxon>
        <taxon>Pan</taxon>
    </lineage>
</organism>
<evidence type="ECO:0000313" key="3">
    <source>
        <dbReference type="Proteomes" id="UP000236370"/>
    </source>
</evidence>
<comment type="caution">
    <text evidence="2">The sequence shown here is derived from an EMBL/GenBank/DDBJ whole genome shotgun (WGS) entry which is preliminary data.</text>
</comment>
<accession>A0A2J8J065</accession>
<dbReference type="EMBL" id="NBAG03000544">
    <property type="protein sequence ID" value="PNI16163.1"/>
    <property type="molecule type" value="Genomic_DNA"/>
</dbReference>
<sequence>KKLDCEREESTRDLPKAFHVCAAILECLEKRKISWLALFQLTESDLRLGRLLLRVAPDQHTRLLPFAFYSLLSYFHEDAAIREEAFLHVAVDMYLKLVQLFVAGDTSTVSPPAGRSLELQGQGNPVELITKARLFLLQLIPRCPKKSFSHVA</sequence>
<feature type="domain" description="Fanconi anaemia group A protein C-terminal" evidence="1">
    <location>
        <begin position="10"/>
        <end position="151"/>
    </location>
</feature>
<dbReference type="InterPro" id="IPR003516">
    <property type="entry name" value="FANCA"/>
</dbReference>
<proteinExistence type="predicted"/>
<reference evidence="2 3" key="1">
    <citation type="submission" date="2017-12" db="EMBL/GenBank/DDBJ databases">
        <title>High-resolution comparative analysis of great ape genomes.</title>
        <authorList>
            <person name="Pollen A."/>
            <person name="Hastie A."/>
            <person name="Hormozdiari F."/>
            <person name="Dougherty M."/>
            <person name="Liu R."/>
            <person name="Chaisson M."/>
            <person name="Hoppe E."/>
            <person name="Hill C."/>
            <person name="Pang A."/>
            <person name="Hillier L."/>
            <person name="Baker C."/>
            <person name="Armstrong J."/>
            <person name="Shendure J."/>
            <person name="Paten B."/>
            <person name="Wilson R."/>
            <person name="Chao H."/>
            <person name="Schneider V."/>
            <person name="Ventura M."/>
            <person name="Kronenberg Z."/>
            <person name="Murali S."/>
            <person name="Gordon D."/>
            <person name="Cantsilieris S."/>
            <person name="Munson K."/>
            <person name="Nelson B."/>
            <person name="Raja A."/>
            <person name="Underwood J."/>
            <person name="Diekhans M."/>
            <person name="Fiddes I."/>
            <person name="Haussler D."/>
            <person name="Eichler E."/>
        </authorList>
    </citation>
    <scope>NUCLEOTIDE SEQUENCE [LARGE SCALE GENOMIC DNA]</scope>
    <source>
        <strain evidence="2">Yerkes chimp pedigree #C0471</strain>
    </source>
</reference>
<dbReference type="PANTHER" id="PTHR12047">
    <property type="entry name" value="FANCONI ANEMIA GROUP A PROTEIN"/>
    <property type="match status" value="1"/>
</dbReference>
<dbReference type="InterPro" id="IPR055277">
    <property type="entry name" value="Fanconi_A_C"/>
</dbReference>
<feature type="non-terminal residue" evidence="2">
    <location>
        <position position="152"/>
    </location>
</feature>
<dbReference type="AlphaFoldDB" id="A0A2J8J065"/>
<dbReference type="Pfam" id="PF03511">
    <property type="entry name" value="FANCA_CTD"/>
    <property type="match status" value="1"/>
</dbReference>
<dbReference type="GO" id="GO:0036297">
    <property type="term" value="P:interstrand cross-link repair"/>
    <property type="evidence" value="ECO:0007669"/>
    <property type="project" value="InterPro"/>
</dbReference>
<dbReference type="PANTHER" id="PTHR12047:SF2">
    <property type="entry name" value="FANCONI ANEMIA GROUP A PROTEIN"/>
    <property type="match status" value="1"/>
</dbReference>
<dbReference type="Proteomes" id="UP000236370">
    <property type="component" value="Unassembled WGS sequence"/>
</dbReference>
<feature type="non-terminal residue" evidence="2">
    <location>
        <position position="1"/>
    </location>
</feature>
<dbReference type="GO" id="GO:0043240">
    <property type="term" value="C:Fanconi anaemia nuclear complex"/>
    <property type="evidence" value="ECO:0007669"/>
    <property type="project" value="InterPro"/>
</dbReference>
<name>A0A2J8J065_PANTR</name>
<evidence type="ECO:0000313" key="2">
    <source>
        <dbReference type="EMBL" id="PNI16163.1"/>
    </source>
</evidence>
<gene>
    <name evidence="2" type="ORF">CK820_G0051608</name>
</gene>
<evidence type="ECO:0000259" key="1">
    <source>
        <dbReference type="Pfam" id="PF03511"/>
    </source>
</evidence>